<evidence type="ECO:0000256" key="1">
    <source>
        <dbReference type="SAM" id="SignalP"/>
    </source>
</evidence>
<keyword evidence="3" id="KW-1185">Reference proteome</keyword>
<evidence type="ECO:0000313" key="3">
    <source>
        <dbReference type="Proteomes" id="UP001419268"/>
    </source>
</evidence>
<gene>
    <name evidence="2" type="ORF">Scep_006804</name>
</gene>
<dbReference type="Proteomes" id="UP001419268">
    <property type="component" value="Unassembled WGS sequence"/>
</dbReference>
<keyword evidence="1" id="KW-0732">Signal</keyword>
<evidence type="ECO:0000313" key="2">
    <source>
        <dbReference type="EMBL" id="KAK9148047.1"/>
    </source>
</evidence>
<feature type="signal peptide" evidence="1">
    <location>
        <begin position="1"/>
        <end position="22"/>
    </location>
</feature>
<name>A0AAP0K8U2_9MAGN</name>
<organism evidence="2 3">
    <name type="scientific">Stephania cephalantha</name>
    <dbReference type="NCBI Taxonomy" id="152367"/>
    <lineage>
        <taxon>Eukaryota</taxon>
        <taxon>Viridiplantae</taxon>
        <taxon>Streptophyta</taxon>
        <taxon>Embryophyta</taxon>
        <taxon>Tracheophyta</taxon>
        <taxon>Spermatophyta</taxon>
        <taxon>Magnoliopsida</taxon>
        <taxon>Ranunculales</taxon>
        <taxon>Menispermaceae</taxon>
        <taxon>Menispermoideae</taxon>
        <taxon>Cissampelideae</taxon>
        <taxon>Stephania</taxon>
    </lineage>
</organism>
<reference evidence="2 3" key="1">
    <citation type="submission" date="2024-01" db="EMBL/GenBank/DDBJ databases">
        <title>Genome assemblies of Stephania.</title>
        <authorList>
            <person name="Yang L."/>
        </authorList>
    </citation>
    <scope>NUCLEOTIDE SEQUENCE [LARGE SCALE GENOMIC DNA]</scope>
    <source>
        <strain evidence="2">JXDWG</strain>
        <tissue evidence="2">Leaf</tissue>
    </source>
</reference>
<comment type="caution">
    <text evidence="2">The sequence shown here is derived from an EMBL/GenBank/DDBJ whole genome shotgun (WGS) entry which is preliminary data.</text>
</comment>
<proteinExistence type="predicted"/>
<dbReference type="EMBL" id="JBBNAG010000003">
    <property type="protein sequence ID" value="KAK9148047.1"/>
    <property type="molecule type" value="Genomic_DNA"/>
</dbReference>
<sequence length="53" mass="5965">MGYMCLRLGSLFLGLYFSQVWMRVVPTKPALDCEVLLVPENLYEEGSEPNVVG</sequence>
<feature type="chain" id="PRO_5042962888" evidence="1">
    <location>
        <begin position="23"/>
        <end position="53"/>
    </location>
</feature>
<dbReference type="AlphaFoldDB" id="A0AAP0K8U2"/>
<protein>
    <submittedName>
        <fullName evidence="2">Uncharacterized protein</fullName>
    </submittedName>
</protein>
<accession>A0AAP0K8U2</accession>